<proteinExistence type="predicted"/>
<evidence type="ECO:0000313" key="2">
    <source>
        <dbReference type="Proteomes" id="UP000184406"/>
    </source>
</evidence>
<keyword evidence="2" id="KW-1185">Reference proteome</keyword>
<dbReference type="EMBL" id="FQUX01000003">
    <property type="protein sequence ID" value="SHF29414.1"/>
    <property type="molecule type" value="Genomic_DNA"/>
</dbReference>
<accession>A0A1M5AH10</accession>
<dbReference type="Proteomes" id="UP000184406">
    <property type="component" value="Unassembled WGS sequence"/>
</dbReference>
<gene>
    <name evidence="1" type="ORF">SAMN03080594_103238</name>
</gene>
<evidence type="ECO:0000313" key="1">
    <source>
        <dbReference type="EMBL" id="SHF29414.1"/>
    </source>
</evidence>
<protein>
    <recommendedName>
        <fullName evidence="3">DUF5007 domain-containing protein</fullName>
    </recommendedName>
</protein>
<reference evidence="2" key="1">
    <citation type="submission" date="2016-11" db="EMBL/GenBank/DDBJ databases">
        <authorList>
            <person name="Varghese N."/>
            <person name="Submissions S."/>
        </authorList>
    </citation>
    <scope>NUCLEOTIDE SEQUENCE [LARGE SCALE GENOMIC DNA]</scope>
    <source>
        <strain evidence="2">DSM 17539</strain>
    </source>
</reference>
<dbReference type="PROSITE" id="PS51257">
    <property type="entry name" value="PROKAR_LIPOPROTEIN"/>
    <property type="match status" value="1"/>
</dbReference>
<sequence length="363" mass="40418">MKNILYSILIIIVMVASCQPPEVGYISDNIHALEDTIAVPRGVFKVGAAPAIEGSTYPLKWEITSITDAEGNPTNDLFDEYELLTWKSAFNAETDTTLALVEEKLELGDYPTIMINEVSGQLAFTQASKFVTNNNIYKVNVKASNVRGERQLDDFVIVKLDDFQPVEFPTEMRSRLQLGKGGGAYDIAYTSTIMNDFDDGVPSVLDGTHPYITVTKVSEEPALGVKVKMIIADSYDKPLNPEKVVFYPSGSTFLQNYHDNSVDTEVDATGSTFSLPAPPFPQYGRTYATGTNSYLMYYLTTDDAFTVDTAAFEADNGPKDWTPYIDPDTGEIRNRAYIRWGIKINDSGTWEIKMKIPYTKIKE</sequence>
<dbReference type="RefSeq" id="WP_178346991.1">
    <property type="nucleotide sequence ID" value="NZ_FQUX01000003.1"/>
</dbReference>
<name>A0A1M5AH10_9FLAO</name>
<organism evidence="1 2">
    <name type="scientific">Arenibacter palladensis</name>
    <dbReference type="NCBI Taxonomy" id="237373"/>
    <lineage>
        <taxon>Bacteria</taxon>
        <taxon>Pseudomonadati</taxon>
        <taxon>Bacteroidota</taxon>
        <taxon>Flavobacteriia</taxon>
        <taxon>Flavobacteriales</taxon>
        <taxon>Flavobacteriaceae</taxon>
        <taxon>Arenibacter</taxon>
    </lineage>
</organism>
<evidence type="ECO:0008006" key="3">
    <source>
        <dbReference type="Google" id="ProtNLM"/>
    </source>
</evidence>
<dbReference type="AlphaFoldDB" id="A0A1M5AH10"/>